<evidence type="ECO:0000259" key="1">
    <source>
        <dbReference type="PROSITE" id="PS50075"/>
    </source>
</evidence>
<sequence length="81" mass="8592">MTVRDELAALVSAASDGEVSRAEVLAADSLPDIGVTSLTILRLVDAVEDRYGLALDLDADATFLHTLDGLVEHVTARADQR</sequence>
<dbReference type="InterPro" id="IPR009081">
    <property type="entry name" value="PP-bd_ACP"/>
</dbReference>
<dbReference type="EMBL" id="JADOUF010000001">
    <property type="protein sequence ID" value="MBG6136865.1"/>
    <property type="molecule type" value="Genomic_DNA"/>
</dbReference>
<dbReference type="SUPFAM" id="SSF47336">
    <property type="entry name" value="ACP-like"/>
    <property type="match status" value="1"/>
</dbReference>
<organism evidence="2 3">
    <name type="scientific">Longispora fulva</name>
    <dbReference type="NCBI Taxonomy" id="619741"/>
    <lineage>
        <taxon>Bacteria</taxon>
        <taxon>Bacillati</taxon>
        <taxon>Actinomycetota</taxon>
        <taxon>Actinomycetes</taxon>
        <taxon>Micromonosporales</taxon>
        <taxon>Micromonosporaceae</taxon>
        <taxon>Longispora</taxon>
    </lineage>
</organism>
<feature type="domain" description="Carrier" evidence="1">
    <location>
        <begin position="1"/>
        <end position="78"/>
    </location>
</feature>
<dbReference type="Proteomes" id="UP000622552">
    <property type="component" value="Unassembled WGS sequence"/>
</dbReference>
<dbReference type="RefSeq" id="WP_197003785.1">
    <property type="nucleotide sequence ID" value="NZ_BONS01000016.1"/>
</dbReference>
<proteinExistence type="predicted"/>
<protein>
    <submittedName>
        <fullName evidence="2">Acyl carrier protein</fullName>
    </submittedName>
</protein>
<reference evidence="2" key="1">
    <citation type="submission" date="2020-11" db="EMBL/GenBank/DDBJ databases">
        <title>Sequencing the genomes of 1000 actinobacteria strains.</title>
        <authorList>
            <person name="Klenk H.-P."/>
        </authorList>
    </citation>
    <scope>NUCLEOTIDE SEQUENCE</scope>
    <source>
        <strain evidence="2">DSM 45356</strain>
    </source>
</reference>
<dbReference type="Gene3D" id="1.10.1200.10">
    <property type="entry name" value="ACP-like"/>
    <property type="match status" value="1"/>
</dbReference>
<dbReference type="InterPro" id="IPR036736">
    <property type="entry name" value="ACP-like_sf"/>
</dbReference>
<gene>
    <name evidence="2" type="ORF">IW245_003059</name>
</gene>
<dbReference type="Pfam" id="PF00550">
    <property type="entry name" value="PP-binding"/>
    <property type="match status" value="1"/>
</dbReference>
<dbReference type="AlphaFoldDB" id="A0A8J7GGY4"/>
<evidence type="ECO:0000313" key="2">
    <source>
        <dbReference type="EMBL" id="MBG6136865.1"/>
    </source>
</evidence>
<dbReference type="PROSITE" id="PS50075">
    <property type="entry name" value="CARRIER"/>
    <property type="match status" value="1"/>
</dbReference>
<accession>A0A8J7GGY4</accession>
<comment type="caution">
    <text evidence="2">The sequence shown here is derived from an EMBL/GenBank/DDBJ whole genome shotgun (WGS) entry which is preliminary data.</text>
</comment>
<name>A0A8J7GGY4_9ACTN</name>
<evidence type="ECO:0000313" key="3">
    <source>
        <dbReference type="Proteomes" id="UP000622552"/>
    </source>
</evidence>
<keyword evidence="3" id="KW-1185">Reference proteome</keyword>